<proteinExistence type="predicted"/>
<dbReference type="InterPro" id="IPR056264">
    <property type="entry name" value="R2_ABCA1-4-like"/>
</dbReference>
<feature type="transmembrane region" description="Helical" evidence="8">
    <location>
        <begin position="412"/>
        <end position="431"/>
    </location>
</feature>
<protein>
    <recommendedName>
        <fullName evidence="9">ABC transporter domain-containing protein</fullName>
    </recommendedName>
</protein>
<dbReference type="InParanoid" id="A0A7M7MAD0"/>
<dbReference type="GeneID" id="111250513"/>
<dbReference type="PANTHER" id="PTHR19229:SF250">
    <property type="entry name" value="ABC TRANSPORTER DOMAIN-CONTAINING PROTEIN-RELATED"/>
    <property type="match status" value="1"/>
</dbReference>
<feature type="transmembrane region" description="Helical" evidence="8">
    <location>
        <begin position="1088"/>
        <end position="1112"/>
    </location>
</feature>
<feature type="transmembrane region" description="Helical" evidence="8">
    <location>
        <begin position="1235"/>
        <end position="1255"/>
    </location>
</feature>
<feature type="region of interest" description="Disordered" evidence="7">
    <location>
        <begin position="1"/>
        <end position="39"/>
    </location>
</feature>
<feature type="transmembrane region" description="Helical" evidence="8">
    <location>
        <begin position="67"/>
        <end position="85"/>
    </location>
</feature>
<dbReference type="FunFam" id="3.40.50.300:FF:002470">
    <property type="entry name" value="ABC transporter, putative"/>
    <property type="match status" value="1"/>
</dbReference>
<feature type="transmembrane region" description="Helical" evidence="8">
    <location>
        <begin position="463"/>
        <end position="484"/>
    </location>
</feature>
<keyword evidence="11" id="KW-1185">Reference proteome</keyword>
<evidence type="ECO:0000259" key="9">
    <source>
        <dbReference type="PROSITE" id="PS50893"/>
    </source>
</evidence>
<dbReference type="InterPro" id="IPR013525">
    <property type="entry name" value="ABC2_TM"/>
</dbReference>
<comment type="subcellular location">
    <subcellularLocation>
        <location evidence="1">Membrane</location>
        <topology evidence="1">Multi-pass membrane protein</topology>
    </subcellularLocation>
</comment>
<dbReference type="InterPro" id="IPR003439">
    <property type="entry name" value="ABC_transporter-like_ATP-bd"/>
</dbReference>
<dbReference type="PROSITE" id="PS00211">
    <property type="entry name" value="ABC_TRANSPORTER_1"/>
    <property type="match status" value="1"/>
</dbReference>
<dbReference type="Pfam" id="PF12698">
    <property type="entry name" value="ABC2_membrane_3"/>
    <property type="match status" value="2"/>
</dbReference>
<keyword evidence="2 8" id="KW-0812">Transmembrane</keyword>
<dbReference type="CDD" id="cd03263">
    <property type="entry name" value="ABC_subfamily_A"/>
    <property type="match status" value="2"/>
</dbReference>
<name>A0A7M7MAD0_VARDE</name>
<feature type="transmembrane region" description="Helical" evidence="8">
    <location>
        <begin position="1133"/>
        <end position="1161"/>
    </location>
</feature>
<keyword evidence="6 8" id="KW-0472">Membrane</keyword>
<evidence type="ECO:0000313" key="10">
    <source>
        <dbReference type="EnsemblMetazoa" id="XP_022661631"/>
    </source>
</evidence>
<feature type="compositionally biased region" description="Low complexity" evidence="7">
    <location>
        <begin position="13"/>
        <end position="33"/>
    </location>
</feature>
<evidence type="ECO:0000256" key="2">
    <source>
        <dbReference type="ARBA" id="ARBA00022692"/>
    </source>
</evidence>
<feature type="transmembrane region" description="Helical" evidence="8">
    <location>
        <begin position="1206"/>
        <end position="1229"/>
    </location>
</feature>
<feature type="transmembrane region" description="Helical" evidence="8">
    <location>
        <begin position="382"/>
        <end position="400"/>
    </location>
</feature>
<dbReference type="Gene3D" id="3.40.50.300">
    <property type="entry name" value="P-loop containing nucleotide triphosphate hydrolases"/>
    <property type="match status" value="2"/>
</dbReference>
<dbReference type="OrthoDB" id="6512918at2759"/>
<evidence type="ECO:0000313" key="11">
    <source>
        <dbReference type="Proteomes" id="UP000594260"/>
    </source>
</evidence>
<evidence type="ECO:0000256" key="6">
    <source>
        <dbReference type="ARBA" id="ARBA00023136"/>
    </source>
</evidence>
<dbReference type="PANTHER" id="PTHR19229">
    <property type="entry name" value="ATP-BINDING CASSETTE TRANSPORTER SUBFAMILY A ABCA"/>
    <property type="match status" value="1"/>
</dbReference>
<evidence type="ECO:0000256" key="1">
    <source>
        <dbReference type="ARBA" id="ARBA00004141"/>
    </source>
</evidence>
<feature type="transmembrane region" description="Helical" evidence="8">
    <location>
        <begin position="1308"/>
        <end position="1338"/>
    </location>
</feature>
<feature type="transmembrane region" description="Helical" evidence="8">
    <location>
        <begin position="906"/>
        <end position="924"/>
    </location>
</feature>
<dbReference type="OMA" id="DLAYNCK"/>
<dbReference type="PROSITE" id="PS50893">
    <property type="entry name" value="ABC_TRANSPORTER_2"/>
    <property type="match status" value="2"/>
</dbReference>
<keyword evidence="4" id="KW-0067">ATP-binding</keyword>
<dbReference type="Proteomes" id="UP000594260">
    <property type="component" value="Unplaced"/>
</dbReference>
<organism evidence="10 11">
    <name type="scientific">Varroa destructor</name>
    <name type="common">Honeybee mite</name>
    <dbReference type="NCBI Taxonomy" id="109461"/>
    <lineage>
        <taxon>Eukaryota</taxon>
        <taxon>Metazoa</taxon>
        <taxon>Ecdysozoa</taxon>
        <taxon>Arthropoda</taxon>
        <taxon>Chelicerata</taxon>
        <taxon>Arachnida</taxon>
        <taxon>Acari</taxon>
        <taxon>Parasitiformes</taxon>
        <taxon>Mesostigmata</taxon>
        <taxon>Gamasina</taxon>
        <taxon>Dermanyssoidea</taxon>
        <taxon>Varroidae</taxon>
        <taxon>Varroa</taxon>
    </lineage>
</organism>
<evidence type="ECO:0000256" key="8">
    <source>
        <dbReference type="SAM" id="Phobius"/>
    </source>
</evidence>
<dbReference type="KEGG" id="vde:111250513"/>
<evidence type="ECO:0000256" key="4">
    <source>
        <dbReference type="ARBA" id="ARBA00022840"/>
    </source>
</evidence>
<dbReference type="RefSeq" id="XP_022661631.1">
    <property type="nucleotide sequence ID" value="XM_022805896.1"/>
</dbReference>
<dbReference type="InterPro" id="IPR026082">
    <property type="entry name" value="ABCA"/>
</dbReference>
<evidence type="ECO:0000256" key="7">
    <source>
        <dbReference type="SAM" id="MobiDB-lite"/>
    </source>
</evidence>
<dbReference type="FunFam" id="3.40.50.300:FF:000933">
    <property type="entry name" value="ABC transporter A family member 7"/>
    <property type="match status" value="1"/>
</dbReference>
<dbReference type="EnsemblMetazoa" id="XM_022805896">
    <property type="protein sequence ID" value="XP_022661631"/>
    <property type="gene ID" value="LOC111250513"/>
</dbReference>
<keyword evidence="3" id="KW-0547">Nucleotide-binding</keyword>
<feature type="domain" description="ABC transporter" evidence="9">
    <location>
        <begin position="545"/>
        <end position="774"/>
    </location>
</feature>
<dbReference type="GO" id="GO:0005319">
    <property type="term" value="F:lipid transporter activity"/>
    <property type="evidence" value="ECO:0007669"/>
    <property type="project" value="TreeGrafter"/>
</dbReference>
<dbReference type="Pfam" id="PF00005">
    <property type="entry name" value="ABC_tran"/>
    <property type="match status" value="2"/>
</dbReference>
<feature type="compositionally biased region" description="Polar residues" evidence="7">
    <location>
        <begin position="1"/>
        <end position="12"/>
    </location>
</feature>
<feature type="transmembrane region" description="Helical" evidence="8">
    <location>
        <begin position="274"/>
        <end position="295"/>
    </location>
</feature>
<dbReference type="GO" id="GO:0016020">
    <property type="term" value="C:membrane"/>
    <property type="evidence" value="ECO:0007669"/>
    <property type="project" value="UniProtKB-SubCell"/>
</dbReference>
<evidence type="ECO:0000256" key="5">
    <source>
        <dbReference type="ARBA" id="ARBA00022989"/>
    </source>
</evidence>
<sequence>MSTSSRDSSQHNTPTRTESSTWTESSASSSARRYTSDRPKVPDHWRQLRTLYWKDYLISKWKRHYCTSSLELLIPILFLMLVAYLRGYGRQFGGTWVGPHRYRKFTVAASVNFDTNGSEVIYAPATDYTNMTVPSVFESSPSPPVLNGFKTIADLMRYLEGNQSTNVELAILFDPDTANGSQPGLLNYTLRFNDTRYNFHTSKLFAVSPEPRSRNIPIEESEILWPCINALFVNHLKFHGLLTDDNVSISIPKMKFFPTQKYFVPSGPFEPSKVVPFILSLICVLPLLFFASKTIRDKENRMKELLRMMGLPDFIYWLNLFLVGFTTTAVLMVMAWVLFCFPVFGPHMYASSDPSLILIIFMLFAAAEVLQILLITVIFNSAMFGGITILGIFVLSLTSIQKIVMRQNDDSAGVTLMHLSSSIFPVTWFYAIGNIITYREVTNVGVQWTNIAKLASPGDSVSLLAMLIAIVLSCVLYMFLIFYLDAVNPWQPGIPKPLFFLCQSGPCYTLANEESSSSQRFITKYSDVPSYLIEKPPAGTKNPAIEICDVTYRCDNKKVLSNLSLEFYQKEISVLLGHNGAGKTTAMSILAGLLPPTSGKVYINGLNVQKNTTAARRDIGLCPQHNALFDDLTVREHLVFFARIRGANSQNAEKEANESIMQFEFFPQEGVLARNLSAGIKRRLCMANAMIGGSSIVILDEPTTGMDPEVRRRVWTILQEARQDRTILMTTHDMNEADFLGDRIAILANGKLKCTGSPIFLKKAFETGYNLRCMKSGPNTSVKSIVERLQICLDDDQVRLVSEVGLEFTINLGFPNAAEFIKLFRDLETNKDKLGIASWGVSVTTIEDVFLKVDQLGDDLQSFPRKSREQYSQLFPRFTRITGSLLRRRQFYAILLKRSRVIRRQWFMLLVLIVIPGILVIYFARWAQSALDTEDRTEPGLHYSFRSFSQGKRSQGFIQRRQQNFDSNILELKLAMEEDGLKVHELDHDTNVDEFLLDQAISNPLIYKTLWKMGGVSNRVKPMEIALWFNAEPYHVPAIALVRWQTALLRQLMLDFNNPNGQDEVTVDVTNHPFTSEDLKLGNAYFQIYLFFNVFILIQLAVSFMACAMIYIPIEERASKAELLQMMTGVSRSVYFGAVFAFDFLTILLCSGIIATLIALCNPTESIATEVEIGGATCILLCSYGAMMILVSYVCSYMLSTPGTDFAVFLAATVLGGGVIAPILVFAWGGAVGNFMLALNYIEYIPQVALVMGFFNIRKVANSKRYCESFSDAQLSNVCRTPLGSTSCCNLCTSPGSMRKYCYKRESLFVMNATSGVGFQVVALLTEGALVLLVLIAIETGLIRCCLRPFLQFKAFIYRRFFWIPTVPLSEDSDVKAEKHKVLKIITKDNQSHYALVADNLTKTYDGFVAVNHISFAVDHGECFGLLGSNGAGKSTTFRMLTGDLDMSEGNAYICGANLRTSPREYQTNVGFCPQTDALIDKLSGKEMLELFCALRGVPSDQQASIVTQMVSLIDLEAQADNLTQTYSGGMKRRLSLGLAVIGNLSVVLLDEPTAGIDPSTRRKIWTTLAIAQEEGTTIILTSHSINECEALCDRMAIMVNGMFQCLGSSQYLKSKFSQGFTFIVKLRPTDIPSFVIPKVLTSMKLYFPNAHTLKDTHQFVLHFHITDAKLRWSELFQRVQELKEEFNFEDIFVSDSSLEQVFLSFAKARKPV</sequence>
<feature type="domain" description="ABC transporter" evidence="9">
    <location>
        <begin position="1396"/>
        <end position="1626"/>
    </location>
</feature>
<reference evidence="10" key="1">
    <citation type="submission" date="2021-01" db="UniProtKB">
        <authorList>
            <consortium name="EnsemblMetazoa"/>
        </authorList>
    </citation>
    <scope>IDENTIFICATION</scope>
</reference>
<dbReference type="InterPro" id="IPR027417">
    <property type="entry name" value="P-loop_NTPase"/>
</dbReference>
<feature type="transmembrane region" description="Helical" evidence="8">
    <location>
        <begin position="1173"/>
        <end position="1194"/>
    </location>
</feature>
<dbReference type="GO" id="GO:0140359">
    <property type="term" value="F:ABC-type transporter activity"/>
    <property type="evidence" value="ECO:0007669"/>
    <property type="project" value="InterPro"/>
</dbReference>
<dbReference type="Pfam" id="PF23321">
    <property type="entry name" value="R1_ABCA1"/>
    <property type="match status" value="1"/>
</dbReference>
<feature type="transmembrane region" description="Helical" evidence="8">
    <location>
        <begin position="356"/>
        <end position="376"/>
    </location>
</feature>
<dbReference type="SMART" id="SM00382">
    <property type="entry name" value="AAA"/>
    <property type="match status" value="2"/>
</dbReference>
<evidence type="ECO:0000256" key="3">
    <source>
        <dbReference type="ARBA" id="ARBA00022741"/>
    </source>
</evidence>
<keyword evidence="5 8" id="KW-1133">Transmembrane helix</keyword>
<dbReference type="SUPFAM" id="SSF52540">
    <property type="entry name" value="P-loop containing nucleoside triphosphate hydrolases"/>
    <property type="match status" value="2"/>
</dbReference>
<dbReference type="GO" id="GO:0005524">
    <property type="term" value="F:ATP binding"/>
    <property type="evidence" value="ECO:0007669"/>
    <property type="project" value="UniProtKB-KW"/>
</dbReference>
<accession>A0A7M7MAD0</accession>
<dbReference type="InterPro" id="IPR017871">
    <property type="entry name" value="ABC_transporter-like_CS"/>
</dbReference>
<dbReference type="FunCoup" id="A0A7M7MAD0">
    <property type="interactions" value="313"/>
</dbReference>
<dbReference type="InterPro" id="IPR003593">
    <property type="entry name" value="AAA+_ATPase"/>
</dbReference>
<feature type="transmembrane region" description="Helical" evidence="8">
    <location>
        <begin position="315"/>
        <end position="344"/>
    </location>
</feature>
<dbReference type="GO" id="GO:0016887">
    <property type="term" value="F:ATP hydrolysis activity"/>
    <property type="evidence" value="ECO:0007669"/>
    <property type="project" value="InterPro"/>
</dbReference>